<keyword evidence="1" id="KW-1133">Transmembrane helix</keyword>
<reference evidence="3 4" key="1">
    <citation type="submission" date="2016-02" db="EMBL/GenBank/DDBJ databases">
        <title>Draft genome sequence of Hydrogenophaga sp. LPB0072.</title>
        <authorList>
            <person name="Shin S.-K."/>
            <person name="Yi H."/>
        </authorList>
    </citation>
    <scope>NUCLEOTIDE SEQUENCE [LARGE SCALE GENOMIC DNA]</scope>
    <source>
        <strain evidence="3 4">LPB0072</strain>
    </source>
</reference>
<sequence length="112" mass="12398">MNFQDAVKKCFTNYVGFSGRAARSEYWYWVLFVILGSLVLTYLSESLGSIFSLVVLLPGIAVGARRLHDIGKSGWWQLLGLIPLLGWAVLIYWAVQPSEGDNAFGSTPLLSN</sequence>
<evidence type="ECO:0000313" key="3">
    <source>
        <dbReference type="EMBL" id="OAD40583.1"/>
    </source>
</evidence>
<dbReference type="KEGG" id="hyl:LPB072_07505"/>
<dbReference type="AlphaFoldDB" id="A0A167HA82"/>
<dbReference type="EMBL" id="CP017476">
    <property type="protein sequence ID" value="AOW12711.1"/>
    <property type="molecule type" value="Genomic_DNA"/>
</dbReference>
<keyword evidence="1" id="KW-0472">Membrane</keyword>
<keyword evidence="1" id="KW-0812">Transmembrane</keyword>
<keyword evidence="4" id="KW-1185">Reference proteome</keyword>
<evidence type="ECO:0000256" key="1">
    <source>
        <dbReference type="SAM" id="Phobius"/>
    </source>
</evidence>
<feature type="transmembrane region" description="Helical" evidence="1">
    <location>
        <begin position="26"/>
        <end position="44"/>
    </location>
</feature>
<organism evidence="2 5">
    <name type="scientific">Hydrogenophaga crassostreae</name>
    <dbReference type="NCBI Taxonomy" id="1763535"/>
    <lineage>
        <taxon>Bacteria</taxon>
        <taxon>Pseudomonadati</taxon>
        <taxon>Pseudomonadota</taxon>
        <taxon>Betaproteobacteria</taxon>
        <taxon>Burkholderiales</taxon>
        <taxon>Comamonadaceae</taxon>
        <taxon>Hydrogenophaga</taxon>
    </lineage>
</organism>
<dbReference type="PANTHER" id="PTHR34980:SF2">
    <property type="entry name" value="INNER MEMBRANE PROTEIN YHAH-RELATED"/>
    <property type="match status" value="1"/>
</dbReference>
<name>A0A167HA82_9BURK</name>
<reference evidence="2 5" key="2">
    <citation type="submission" date="2016-10" db="EMBL/GenBank/DDBJ databases">
        <title>Hydorgenophaga sp. LPB0072 isolated from gastropod.</title>
        <authorList>
            <person name="Kim E."/>
            <person name="Yi H."/>
        </authorList>
    </citation>
    <scope>NUCLEOTIDE SEQUENCE [LARGE SCALE GENOMIC DNA]</scope>
    <source>
        <strain evidence="2 5">LPB0072</strain>
    </source>
</reference>
<evidence type="ECO:0000313" key="5">
    <source>
        <dbReference type="Proteomes" id="UP000185680"/>
    </source>
</evidence>
<dbReference type="EMBL" id="LVWD01000030">
    <property type="protein sequence ID" value="OAD40583.1"/>
    <property type="molecule type" value="Genomic_DNA"/>
</dbReference>
<dbReference type="InterPro" id="IPR008523">
    <property type="entry name" value="DUF805"/>
</dbReference>
<dbReference type="OrthoDB" id="9812349at2"/>
<dbReference type="Proteomes" id="UP000185657">
    <property type="component" value="Unassembled WGS sequence"/>
</dbReference>
<proteinExistence type="predicted"/>
<evidence type="ECO:0000313" key="4">
    <source>
        <dbReference type="Proteomes" id="UP000185657"/>
    </source>
</evidence>
<gene>
    <name evidence="2" type="ORF">LPB072_07505</name>
    <name evidence="3" type="ORF">LPB72_16985</name>
</gene>
<protein>
    <recommendedName>
        <fullName evidence="6">DUF805 domain-containing protein</fullName>
    </recommendedName>
</protein>
<dbReference type="RefSeq" id="WP_066093434.1">
    <property type="nucleotide sequence ID" value="NZ_CP017476.1"/>
</dbReference>
<dbReference type="Pfam" id="PF05656">
    <property type="entry name" value="DUF805"/>
    <property type="match status" value="1"/>
</dbReference>
<accession>A0A167HA82</accession>
<dbReference type="GO" id="GO:0005886">
    <property type="term" value="C:plasma membrane"/>
    <property type="evidence" value="ECO:0007669"/>
    <property type="project" value="TreeGrafter"/>
</dbReference>
<evidence type="ECO:0000313" key="2">
    <source>
        <dbReference type="EMBL" id="AOW12711.1"/>
    </source>
</evidence>
<dbReference type="STRING" id="1763535.LPB072_07505"/>
<feature type="transmembrane region" description="Helical" evidence="1">
    <location>
        <begin position="50"/>
        <end position="68"/>
    </location>
</feature>
<evidence type="ECO:0008006" key="6">
    <source>
        <dbReference type="Google" id="ProtNLM"/>
    </source>
</evidence>
<dbReference type="Proteomes" id="UP000185680">
    <property type="component" value="Chromosome"/>
</dbReference>
<dbReference type="PANTHER" id="PTHR34980">
    <property type="entry name" value="INNER MEMBRANE PROTEIN-RELATED-RELATED"/>
    <property type="match status" value="1"/>
</dbReference>
<feature type="transmembrane region" description="Helical" evidence="1">
    <location>
        <begin position="75"/>
        <end position="95"/>
    </location>
</feature>